<name>A0A928HI64_9BACT</name>
<dbReference type="EMBL" id="SUVG01000002">
    <property type="protein sequence ID" value="MBE6420762.1"/>
    <property type="molecule type" value="Genomic_DNA"/>
</dbReference>
<dbReference type="AlphaFoldDB" id="A0A928HI64"/>
<keyword evidence="1" id="KW-0732">Signal</keyword>
<organism evidence="2 3">
    <name type="scientific">Candidatus Avelusimicrobium gallicola</name>
    <dbReference type="NCBI Taxonomy" id="2562704"/>
    <lineage>
        <taxon>Bacteria</taxon>
        <taxon>Pseudomonadati</taxon>
        <taxon>Elusimicrobiota</taxon>
        <taxon>Elusimicrobia</taxon>
        <taxon>Elusimicrobiales</taxon>
        <taxon>Elusimicrobiaceae</taxon>
        <taxon>Candidatus Avelusimicrobium</taxon>
    </lineage>
</organism>
<dbReference type="Proteomes" id="UP000725649">
    <property type="component" value="Unassembled WGS sequence"/>
</dbReference>
<feature type="signal peptide" evidence="1">
    <location>
        <begin position="1"/>
        <end position="18"/>
    </location>
</feature>
<protein>
    <submittedName>
        <fullName evidence="2">Uncharacterized protein</fullName>
    </submittedName>
</protein>
<reference evidence="2" key="1">
    <citation type="submission" date="2019-04" db="EMBL/GenBank/DDBJ databases">
        <title>Evolution of Biomass-Degrading Anaerobic Consortia Revealed by Metagenomics.</title>
        <authorList>
            <person name="Peng X."/>
        </authorList>
    </citation>
    <scope>NUCLEOTIDE SEQUENCE</scope>
    <source>
        <strain evidence="2">SIG66</strain>
    </source>
</reference>
<evidence type="ECO:0000313" key="3">
    <source>
        <dbReference type="Proteomes" id="UP000725649"/>
    </source>
</evidence>
<evidence type="ECO:0000313" key="2">
    <source>
        <dbReference type="EMBL" id="MBE6420762.1"/>
    </source>
</evidence>
<feature type="chain" id="PRO_5036998964" evidence="1">
    <location>
        <begin position="19"/>
        <end position="114"/>
    </location>
</feature>
<sequence length="114" mass="11906">MKKLLLLTCCAAVLSACAASNPGINAVPAKLTAAIKKADKSCQVDADCVAVQKGCCMCAGYEAVNKNAATKVESVFEKQCASGACTREMCYVQIEPICKQNVCTGKLILPKGQN</sequence>
<proteinExistence type="predicted"/>
<gene>
    <name evidence="2" type="ORF">E7027_01250</name>
</gene>
<evidence type="ECO:0000256" key="1">
    <source>
        <dbReference type="SAM" id="SignalP"/>
    </source>
</evidence>
<accession>A0A928HI64</accession>
<dbReference type="PROSITE" id="PS51257">
    <property type="entry name" value="PROKAR_LIPOPROTEIN"/>
    <property type="match status" value="1"/>
</dbReference>
<comment type="caution">
    <text evidence="2">The sequence shown here is derived from an EMBL/GenBank/DDBJ whole genome shotgun (WGS) entry which is preliminary data.</text>
</comment>